<feature type="transmembrane region" description="Helical" evidence="1">
    <location>
        <begin position="340"/>
        <end position="357"/>
    </location>
</feature>
<protein>
    <recommendedName>
        <fullName evidence="2">ComEC/Rec2-related protein domain-containing protein</fullName>
    </recommendedName>
</protein>
<dbReference type="NCBIfam" id="NF045979">
    <property type="entry name" value="ComEC_MAG0480"/>
    <property type="match status" value="1"/>
</dbReference>
<gene>
    <name evidence="3" type="ORF">DA803_01105</name>
</gene>
<keyword evidence="1" id="KW-0812">Transmembrane</keyword>
<reference evidence="3 4" key="1">
    <citation type="submission" date="2018-05" db="EMBL/GenBank/DDBJ databases">
        <title>Annotation of the Mycoplasma phocidae genome.</title>
        <authorList>
            <person name="Brown D.R."/>
            <person name="Kutish G.F."/>
            <person name="Frasca S.Jr."/>
        </authorList>
    </citation>
    <scope>NUCLEOTIDE SEQUENCE [LARGE SCALE GENOMIC DNA]</scope>
    <source>
        <strain evidence="3 4">105</strain>
    </source>
</reference>
<dbReference type="Proteomes" id="UP000252477">
    <property type="component" value="Chromosome"/>
</dbReference>
<dbReference type="NCBIfam" id="TIGR00360">
    <property type="entry name" value="ComEC_N-term"/>
    <property type="match status" value="1"/>
</dbReference>
<dbReference type="Pfam" id="PF03772">
    <property type="entry name" value="Competence"/>
    <property type="match status" value="1"/>
</dbReference>
<evidence type="ECO:0000313" key="3">
    <source>
        <dbReference type="EMBL" id="AXE60688.1"/>
    </source>
</evidence>
<keyword evidence="1" id="KW-1133">Transmembrane helix</keyword>
<organism evidence="3 4">
    <name type="scientific">[Mycoplasma] phocae</name>
    <dbReference type="NCBI Taxonomy" id="142651"/>
    <lineage>
        <taxon>Bacteria</taxon>
        <taxon>Bacillati</taxon>
        <taxon>Mycoplasmatota</taxon>
        <taxon>Mycoplasmoidales</taxon>
        <taxon>Metamycoplasmataceae</taxon>
        <taxon>Metamycoplasma</taxon>
    </lineage>
</organism>
<dbReference type="KEGG" id="mpho:DA803_01105"/>
<dbReference type="OrthoDB" id="396422at2"/>
<accession>A0A2Z5ISH2</accession>
<feature type="transmembrane region" description="Helical" evidence="1">
    <location>
        <begin position="286"/>
        <end position="310"/>
    </location>
</feature>
<evidence type="ECO:0000259" key="2">
    <source>
        <dbReference type="Pfam" id="PF03772"/>
    </source>
</evidence>
<evidence type="ECO:0000313" key="4">
    <source>
        <dbReference type="Proteomes" id="UP000252477"/>
    </source>
</evidence>
<feature type="transmembrane region" description="Helical" evidence="1">
    <location>
        <begin position="209"/>
        <end position="227"/>
    </location>
</feature>
<feature type="transmembrane region" description="Helical" evidence="1">
    <location>
        <begin position="139"/>
        <end position="160"/>
    </location>
</feature>
<keyword evidence="1" id="KW-0472">Membrane</keyword>
<dbReference type="InterPro" id="IPR004477">
    <property type="entry name" value="ComEC_N"/>
</dbReference>
<dbReference type="AlphaFoldDB" id="A0A2Z5ISH2"/>
<evidence type="ECO:0000256" key="1">
    <source>
        <dbReference type="SAM" id="Phobius"/>
    </source>
</evidence>
<name>A0A2Z5ISH2_9BACT</name>
<dbReference type="EMBL" id="CP029295">
    <property type="protein sequence ID" value="AXE60688.1"/>
    <property type="molecule type" value="Genomic_DNA"/>
</dbReference>
<feature type="domain" description="ComEC/Rec2-related protein" evidence="2">
    <location>
        <begin position="133"/>
        <end position="356"/>
    </location>
</feature>
<feature type="transmembrane region" description="Helical" evidence="1">
    <location>
        <begin position="262"/>
        <end position="280"/>
    </location>
</feature>
<feature type="transmembrane region" description="Helical" evidence="1">
    <location>
        <begin position="166"/>
        <end position="197"/>
    </location>
</feature>
<keyword evidence="4" id="KW-1185">Reference proteome</keyword>
<proteinExistence type="predicted"/>
<feature type="transmembrane region" description="Helical" evidence="1">
    <location>
        <begin position="233"/>
        <end position="255"/>
    </location>
</feature>
<sequence>MLLFSIAFLAFKWIINSYDNVKINAKINIIRIFDNSIIAKYKNLKLLINNIRIKNDAFFKYKIFVDGKISLIKNLSSFNLSQGTFLQLIIDKNNYVIEKIPIINFGYHHSIVKKYLFLILLNVYDGKDPTIMKLKELNIFHYFTVSGFHFGLIFLTINYVMKKHRISYFIAIFLLLIYLIILNFPISATRAFIFIFIYSINKLYLKNKISNLAILSMTALITTLFNISNIFSFAFILSYGITMIIFISIELFTFIKREWLKNLLILFVAYIFSTLISISINDRINILGFIYQLLFLPIAIISYCFSLFFWWTNYLTYYYFIFLEAFINFIHRGVYMINVIKLPFLAIILSFVFYEIYELKLLIKKWKHLISH</sequence>